<comment type="caution">
    <text evidence="2">The sequence shown here is derived from an EMBL/GenBank/DDBJ whole genome shotgun (WGS) entry which is preliminary data.</text>
</comment>
<keyword evidence="1" id="KW-1133">Transmembrane helix</keyword>
<keyword evidence="1" id="KW-0472">Membrane</keyword>
<feature type="transmembrane region" description="Helical" evidence="1">
    <location>
        <begin position="48"/>
        <end position="73"/>
    </location>
</feature>
<keyword evidence="1" id="KW-0812">Transmembrane</keyword>
<dbReference type="Proteomes" id="UP001177023">
    <property type="component" value="Unassembled WGS sequence"/>
</dbReference>
<sequence length="165" mass="19926">MLHHWYPQPNFTAAELVFEKEHRFLQPVWDYIKDGNEHILSPPLFPPFYALSIDYAFVAVFTFIDLVLCDVPFFKNHKIQKDRKVTWDLIKKSLFLQMWNQLLWIYPLALVQLIWHLHPFELFFVGTFITGYHITYEDLKKMAEEKSKRFGLYNKEEEKGLEKIN</sequence>
<keyword evidence="3" id="KW-1185">Reference proteome</keyword>
<dbReference type="EMBL" id="CATQJA010000638">
    <property type="protein sequence ID" value="CAJ0562237.1"/>
    <property type="molecule type" value="Genomic_DNA"/>
</dbReference>
<organism evidence="2 3">
    <name type="scientific">Mesorhabditis spiculigera</name>
    <dbReference type="NCBI Taxonomy" id="96644"/>
    <lineage>
        <taxon>Eukaryota</taxon>
        <taxon>Metazoa</taxon>
        <taxon>Ecdysozoa</taxon>
        <taxon>Nematoda</taxon>
        <taxon>Chromadorea</taxon>
        <taxon>Rhabditida</taxon>
        <taxon>Rhabditina</taxon>
        <taxon>Rhabditomorpha</taxon>
        <taxon>Rhabditoidea</taxon>
        <taxon>Rhabditidae</taxon>
        <taxon>Mesorhabditinae</taxon>
        <taxon>Mesorhabditis</taxon>
    </lineage>
</organism>
<evidence type="ECO:0000313" key="3">
    <source>
        <dbReference type="Proteomes" id="UP001177023"/>
    </source>
</evidence>
<dbReference type="AlphaFoldDB" id="A0AA36FSA6"/>
<reference evidence="2" key="1">
    <citation type="submission" date="2023-06" db="EMBL/GenBank/DDBJ databases">
        <authorList>
            <person name="Delattre M."/>
        </authorList>
    </citation>
    <scope>NUCLEOTIDE SEQUENCE</scope>
    <source>
        <strain evidence="2">AF72</strain>
    </source>
</reference>
<evidence type="ECO:0000313" key="2">
    <source>
        <dbReference type="EMBL" id="CAJ0562237.1"/>
    </source>
</evidence>
<gene>
    <name evidence="2" type="ORF">MSPICULIGERA_LOCUS2067</name>
</gene>
<feature type="transmembrane region" description="Helical" evidence="1">
    <location>
        <begin position="94"/>
        <end position="115"/>
    </location>
</feature>
<protein>
    <submittedName>
        <fullName evidence="2">Uncharacterized protein</fullName>
    </submittedName>
</protein>
<evidence type="ECO:0000256" key="1">
    <source>
        <dbReference type="SAM" id="Phobius"/>
    </source>
</evidence>
<name>A0AA36FSA6_9BILA</name>
<accession>A0AA36FSA6</accession>
<proteinExistence type="predicted"/>
<feature type="non-terminal residue" evidence="2">
    <location>
        <position position="165"/>
    </location>
</feature>